<sequence length="259" mass="30044">METIMSDLLSKVGIPSLVVSIFLFVIRIKPITLFTSSTIEQKILSKEKAFSIKVFKLLLEGLVTVILMFLITESLFKYKNLYYGWIALAITILLIVLLMFVMTLLELKEKTFIDLFGHLSNKSKIIIFIGCVITSLGYYLLPIYFIGTQIYSEVYRENISITELFGVLIAVLIMYGMITYTTLIPISRIIYRFLNFDKINSNLQNNKPVYFEDGGVKWYLFHPINESMFYLGNEPYLNSSNKFRFISKEDLMKQILQVD</sequence>
<keyword evidence="1" id="KW-1133">Transmembrane helix</keyword>
<keyword evidence="3" id="KW-1185">Reference proteome</keyword>
<protein>
    <submittedName>
        <fullName evidence="2">Uncharacterized protein</fullName>
    </submittedName>
</protein>
<keyword evidence="1" id="KW-0472">Membrane</keyword>
<evidence type="ECO:0000313" key="2">
    <source>
        <dbReference type="EMBL" id="OPA73470.1"/>
    </source>
</evidence>
<gene>
    <name evidence="2" type="ORF">BVG16_28840</name>
</gene>
<reference evidence="2 3" key="1">
    <citation type="submission" date="2017-01" db="EMBL/GenBank/DDBJ databases">
        <title>Genome analysis of Paenibacillus selenitrireducens ES3-24.</title>
        <authorList>
            <person name="Xu D."/>
            <person name="Yao R."/>
            <person name="Zheng S."/>
        </authorList>
    </citation>
    <scope>NUCLEOTIDE SEQUENCE [LARGE SCALE GENOMIC DNA]</scope>
    <source>
        <strain evidence="2 3">ES3-24</strain>
    </source>
</reference>
<evidence type="ECO:0000256" key="1">
    <source>
        <dbReference type="SAM" id="Phobius"/>
    </source>
</evidence>
<keyword evidence="1" id="KW-0812">Transmembrane</keyword>
<dbReference type="OrthoDB" id="2939087at2"/>
<feature type="transmembrane region" description="Helical" evidence="1">
    <location>
        <begin position="165"/>
        <end position="186"/>
    </location>
</feature>
<dbReference type="Proteomes" id="UP000190188">
    <property type="component" value="Unassembled WGS sequence"/>
</dbReference>
<comment type="caution">
    <text evidence="2">The sequence shown here is derived from an EMBL/GenBank/DDBJ whole genome shotgun (WGS) entry which is preliminary data.</text>
</comment>
<proteinExistence type="predicted"/>
<feature type="transmembrane region" description="Helical" evidence="1">
    <location>
        <begin position="82"/>
        <end position="105"/>
    </location>
</feature>
<feature type="transmembrane region" description="Helical" evidence="1">
    <location>
        <begin position="12"/>
        <end position="36"/>
    </location>
</feature>
<organism evidence="2 3">
    <name type="scientific">Paenibacillus selenitireducens</name>
    <dbReference type="NCBI Taxonomy" id="1324314"/>
    <lineage>
        <taxon>Bacteria</taxon>
        <taxon>Bacillati</taxon>
        <taxon>Bacillota</taxon>
        <taxon>Bacilli</taxon>
        <taxon>Bacillales</taxon>
        <taxon>Paenibacillaceae</taxon>
        <taxon>Paenibacillus</taxon>
    </lineage>
</organism>
<name>A0A1T2X0S1_9BACL</name>
<dbReference type="RefSeq" id="WP_078502655.1">
    <property type="nucleotide sequence ID" value="NZ_MSZX01000017.1"/>
</dbReference>
<feature type="transmembrane region" description="Helical" evidence="1">
    <location>
        <begin position="57"/>
        <end position="76"/>
    </location>
</feature>
<dbReference type="AlphaFoldDB" id="A0A1T2X0S1"/>
<accession>A0A1T2X0S1</accession>
<dbReference type="EMBL" id="MSZX01000017">
    <property type="protein sequence ID" value="OPA73470.1"/>
    <property type="molecule type" value="Genomic_DNA"/>
</dbReference>
<feature type="transmembrane region" description="Helical" evidence="1">
    <location>
        <begin position="125"/>
        <end position="145"/>
    </location>
</feature>
<evidence type="ECO:0000313" key="3">
    <source>
        <dbReference type="Proteomes" id="UP000190188"/>
    </source>
</evidence>